<dbReference type="NCBIfam" id="NF002542">
    <property type="entry name" value="PRK02101.1-3"/>
    <property type="match status" value="1"/>
</dbReference>
<dbReference type="STRING" id="430453.SAMN04487962_12616"/>
<sequence>MLMVVSPAKNLDYESPLATEKHTQPAFLDEACELIDQLKTLEPHQVSNLMGISEKLGQLNAERFQQWHTPFTPENARQAVLAFNGDVYTGLAAQDFSEKEFDFAQKHLRILSGLYGVLRPLDLMQPYRLEMGTKFQNKRGKDLYEFWGDTITNALDEELRADDGVLVNLASNEYFKSVRKKKLDARIITPQFKDWKNGQYKMISFYAKKARGLMCRYAITNGITQADDLKGFDLAGYRFSEEQSSGDNWTFLRDEQ</sequence>
<dbReference type="GO" id="GO:0005829">
    <property type="term" value="C:cytosol"/>
    <property type="evidence" value="ECO:0007669"/>
    <property type="project" value="TreeGrafter"/>
</dbReference>
<dbReference type="Proteomes" id="UP000198762">
    <property type="component" value="Unassembled WGS sequence"/>
</dbReference>
<dbReference type="EMBL" id="FOHZ01000026">
    <property type="protein sequence ID" value="SET80864.1"/>
    <property type="molecule type" value="Genomic_DNA"/>
</dbReference>
<dbReference type="GO" id="GO:0033194">
    <property type="term" value="P:response to hydroperoxide"/>
    <property type="evidence" value="ECO:0007669"/>
    <property type="project" value="TreeGrafter"/>
</dbReference>
<comment type="similarity">
    <text evidence="1">Belongs to the UPF0246 family.</text>
</comment>
<dbReference type="RefSeq" id="WP_091854462.1">
    <property type="nucleotide sequence ID" value="NZ_FOHZ01000026.1"/>
</dbReference>
<dbReference type="Pfam" id="PF03883">
    <property type="entry name" value="H2O2_YaaD"/>
    <property type="match status" value="1"/>
</dbReference>
<gene>
    <name evidence="2" type="ORF">SAMN04487962_12616</name>
</gene>
<dbReference type="InterPro" id="IPR005583">
    <property type="entry name" value="YaaA"/>
</dbReference>
<dbReference type="AlphaFoldDB" id="A0A1I0HD02"/>
<organism evidence="2 3">
    <name type="scientific">Marinobacter segnicrescens</name>
    <dbReference type="NCBI Taxonomy" id="430453"/>
    <lineage>
        <taxon>Bacteria</taxon>
        <taxon>Pseudomonadati</taxon>
        <taxon>Pseudomonadota</taxon>
        <taxon>Gammaproteobacteria</taxon>
        <taxon>Pseudomonadales</taxon>
        <taxon>Marinobacteraceae</taxon>
        <taxon>Marinobacter</taxon>
    </lineage>
</organism>
<evidence type="ECO:0000313" key="3">
    <source>
        <dbReference type="Proteomes" id="UP000198762"/>
    </source>
</evidence>
<reference evidence="3" key="1">
    <citation type="submission" date="2016-10" db="EMBL/GenBank/DDBJ databases">
        <authorList>
            <person name="Varghese N."/>
            <person name="Submissions S."/>
        </authorList>
    </citation>
    <scope>NUCLEOTIDE SEQUENCE [LARGE SCALE GENOMIC DNA]</scope>
    <source>
        <strain evidence="3">CGMCC 1.6489</strain>
    </source>
</reference>
<dbReference type="OrthoDB" id="9777133at2"/>
<dbReference type="NCBIfam" id="NF002541">
    <property type="entry name" value="PRK02101.1-1"/>
    <property type="match status" value="1"/>
</dbReference>
<accession>A0A1I0HD02</accession>
<dbReference type="HAMAP" id="MF_00652">
    <property type="entry name" value="UPF0246"/>
    <property type="match status" value="1"/>
</dbReference>
<protein>
    <recommendedName>
        <fullName evidence="1">UPF0246 protein SAMN04487962_12616</fullName>
    </recommendedName>
</protein>
<keyword evidence="3" id="KW-1185">Reference proteome</keyword>
<dbReference type="PANTHER" id="PTHR30283">
    <property type="entry name" value="PEROXIDE STRESS RESPONSE PROTEIN YAAA"/>
    <property type="match status" value="1"/>
</dbReference>
<dbReference type="PANTHER" id="PTHR30283:SF4">
    <property type="entry name" value="PEROXIDE STRESS RESISTANCE PROTEIN YAAA"/>
    <property type="match status" value="1"/>
</dbReference>
<proteinExistence type="inferred from homology"/>
<evidence type="ECO:0000313" key="2">
    <source>
        <dbReference type="EMBL" id="SET80864.1"/>
    </source>
</evidence>
<name>A0A1I0HD02_9GAMM</name>
<evidence type="ECO:0000256" key="1">
    <source>
        <dbReference type="HAMAP-Rule" id="MF_00652"/>
    </source>
</evidence>